<evidence type="ECO:0000313" key="2">
    <source>
        <dbReference type="EMBL" id="THH21240.1"/>
    </source>
</evidence>
<dbReference type="PANTHER" id="PTHR34861">
    <property type="match status" value="1"/>
</dbReference>
<keyword evidence="3" id="KW-1185">Reference proteome</keyword>
<gene>
    <name evidence="2" type="ORF">EUX98_g8424</name>
</gene>
<dbReference type="OrthoDB" id="5396at2759"/>
<comment type="caution">
    <text evidence="2">The sequence shown here is derived from an EMBL/GenBank/DDBJ whole genome shotgun (WGS) entry which is preliminary data.</text>
</comment>
<dbReference type="Gene3D" id="3.50.30.50">
    <property type="entry name" value="Putative cyclase"/>
    <property type="match status" value="1"/>
</dbReference>
<evidence type="ECO:0000313" key="3">
    <source>
        <dbReference type="Proteomes" id="UP000308730"/>
    </source>
</evidence>
<organism evidence="2 3">
    <name type="scientific">Antrodiella citrinella</name>
    <dbReference type="NCBI Taxonomy" id="2447956"/>
    <lineage>
        <taxon>Eukaryota</taxon>
        <taxon>Fungi</taxon>
        <taxon>Dikarya</taxon>
        <taxon>Basidiomycota</taxon>
        <taxon>Agaricomycotina</taxon>
        <taxon>Agaricomycetes</taxon>
        <taxon>Polyporales</taxon>
        <taxon>Steccherinaceae</taxon>
        <taxon>Antrodiella</taxon>
    </lineage>
</organism>
<dbReference type="InterPro" id="IPR037175">
    <property type="entry name" value="KFase_sf"/>
</dbReference>
<dbReference type="GO" id="GO:0004061">
    <property type="term" value="F:arylformamidase activity"/>
    <property type="evidence" value="ECO:0007669"/>
    <property type="project" value="InterPro"/>
</dbReference>
<reference evidence="2 3" key="1">
    <citation type="submission" date="2019-02" db="EMBL/GenBank/DDBJ databases">
        <title>Genome sequencing of the rare red list fungi Antrodiella citrinella (Flaviporus citrinellus).</title>
        <authorList>
            <person name="Buettner E."/>
            <person name="Kellner H."/>
        </authorList>
    </citation>
    <scope>NUCLEOTIDE SEQUENCE [LARGE SCALE GENOMIC DNA]</scope>
    <source>
        <strain evidence="2 3">DSM 108506</strain>
    </source>
</reference>
<dbReference type="InterPro" id="IPR007325">
    <property type="entry name" value="KFase/CYL"/>
</dbReference>
<accession>A0A4S4MDU2</accession>
<dbReference type="EMBL" id="SGPM01000459">
    <property type="protein sequence ID" value="THH21240.1"/>
    <property type="molecule type" value="Genomic_DNA"/>
</dbReference>
<sequence>MGFGHDRRYVFIVLFVYHRTEVDNSISAEAPIFRRATEVPALHRQVVAEAENEIKPLKFPAKPFFSRKSPSIRSFILCDDAHQNDDEIYINTQSGTQWDGLKHHGVAKHAVFYNNTVASALHKGELDIADTGNVDKASIRLGIHNVLLDMVKYYTANGSKPLPYDPWTTHGVPVADLQACAKQQGVTFKQGDILILRVGFMARHNAASVVERNAVVGKPKAFAGILQEEDMKRFLWNNHFAALVSDQPAIEVSIAN</sequence>
<dbReference type="PANTHER" id="PTHR34861:SF10">
    <property type="entry name" value="CYCLASE"/>
    <property type="match status" value="1"/>
</dbReference>
<evidence type="ECO:0000256" key="1">
    <source>
        <dbReference type="ARBA" id="ARBA00007865"/>
    </source>
</evidence>
<comment type="similarity">
    <text evidence="1">Belongs to the Cyclase 1 superfamily.</text>
</comment>
<dbReference type="GO" id="GO:0019441">
    <property type="term" value="P:L-tryptophan catabolic process to kynurenine"/>
    <property type="evidence" value="ECO:0007669"/>
    <property type="project" value="InterPro"/>
</dbReference>
<dbReference type="Pfam" id="PF04199">
    <property type="entry name" value="Cyclase"/>
    <property type="match status" value="1"/>
</dbReference>
<dbReference type="AlphaFoldDB" id="A0A4S4MDU2"/>
<name>A0A4S4MDU2_9APHY</name>
<proteinExistence type="inferred from homology"/>
<dbReference type="Proteomes" id="UP000308730">
    <property type="component" value="Unassembled WGS sequence"/>
</dbReference>
<protein>
    <submittedName>
        <fullName evidence="2">Uncharacterized protein</fullName>
    </submittedName>
</protein>